<dbReference type="KEGG" id="hazt:125178855"/>
<keyword evidence="1" id="KW-0479">Metal-binding</keyword>
<dbReference type="GeneID" id="125178855"/>
<dbReference type="GO" id="GO:0071596">
    <property type="term" value="P:ubiquitin-dependent protein catabolic process via the N-end rule pathway"/>
    <property type="evidence" value="ECO:0007669"/>
    <property type="project" value="UniProtKB-UniRule"/>
</dbReference>
<dbReference type="OrthoDB" id="15304at2759"/>
<proteinExistence type="inferred from homology"/>
<keyword evidence="1" id="KW-0808">Transferase</keyword>
<evidence type="ECO:0000313" key="3">
    <source>
        <dbReference type="Proteomes" id="UP000694843"/>
    </source>
</evidence>
<dbReference type="InterPro" id="IPR039164">
    <property type="entry name" value="UBR1-like"/>
</dbReference>
<name>A0A979FSE9_HYAAZ</name>
<dbReference type="GO" id="GO:0016567">
    <property type="term" value="P:protein ubiquitination"/>
    <property type="evidence" value="ECO:0007669"/>
    <property type="project" value="UniProtKB-UniRule"/>
</dbReference>
<dbReference type="InterPro" id="IPR044046">
    <property type="entry name" value="E3_ligase_UBR-like_C"/>
</dbReference>
<dbReference type="Pfam" id="PF18995">
    <property type="entry name" value="PRT6_C"/>
    <property type="match status" value="1"/>
</dbReference>
<evidence type="ECO:0000256" key="1">
    <source>
        <dbReference type="RuleBase" id="RU366018"/>
    </source>
</evidence>
<comment type="pathway">
    <text evidence="1">Protein modification; protein ubiquitination.</text>
</comment>
<comment type="similarity">
    <text evidence="1">Belongs to the E3 ubiquitin-protein ligase UBR1-like family.</text>
</comment>
<dbReference type="GO" id="GO:0000151">
    <property type="term" value="C:ubiquitin ligase complex"/>
    <property type="evidence" value="ECO:0007669"/>
    <property type="project" value="TreeGrafter"/>
</dbReference>
<evidence type="ECO:0000313" key="4">
    <source>
        <dbReference type="RefSeq" id="XP_047739547.1"/>
    </source>
</evidence>
<keyword evidence="3" id="KW-1185">Reference proteome</keyword>
<gene>
    <name evidence="4" type="primary">LOC125178855</name>
</gene>
<dbReference type="PANTHER" id="PTHR21497:SF39">
    <property type="entry name" value="E3 UBIQUITIN-PROTEIN LIGASE UBR3"/>
    <property type="match status" value="1"/>
</dbReference>
<evidence type="ECO:0000259" key="2">
    <source>
        <dbReference type="Pfam" id="PF18995"/>
    </source>
</evidence>
<dbReference type="RefSeq" id="XP_047739547.1">
    <property type="nucleotide sequence ID" value="XM_047883591.1"/>
</dbReference>
<dbReference type="InterPro" id="IPR013083">
    <property type="entry name" value="Znf_RING/FYVE/PHD"/>
</dbReference>
<accession>A0A979FSE9</accession>
<dbReference type="GO" id="GO:0005737">
    <property type="term" value="C:cytoplasm"/>
    <property type="evidence" value="ECO:0007669"/>
    <property type="project" value="TreeGrafter"/>
</dbReference>
<dbReference type="EC" id="2.3.2.27" evidence="1"/>
<dbReference type="AlphaFoldDB" id="A0A979FSE9"/>
<reference evidence="4" key="1">
    <citation type="submission" date="2025-08" db="UniProtKB">
        <authorList>
            <consortium name="RefSeq"/>
        </authorList>
    </citation>
    <scope>IDENTIFICATION</scope>
    <source>
        <tissue evidence="4">Whole organism</tissue>
    </source>
</reference>
<protein>
    <recommendedName>
        <fullName evidence="1">E3 ubiquitin-protein ligase</fullName>
        <ecNumber evidence="1">2.3.2.27</ecNumber>
    </recommendedName>
</protein>
<comment type="function">
    <text evidence="1">Ubiquitin ligase protein which is a component of the N-end rule pathway. Recognizes and binds to proteins bearing specific N-terminal residues that are destabilizing according to the N-end rule, leading to their ubiquitination and subsequent degradation.</text>
</comment>
<comment type="catalytic activity">
    <reaction evidence="1">
        <text>S-ubiquitinyl-[E2 ubiquitin-conjugating enzyme]-L-cysteine + [acceptor protein]-L-lysine = [E2 ubiquitin-conjugating enzyme]-L-cysteine + N(6)-ubiquitinyl-[acceptor protein]-L-lysine.</text>
        <dbReference type="EC" id="2.3.2.27"/>
    </reaction>
</comment>
<dbReference type="SUPFAM" id="SSF57850">
    <property type="entry name" value="RING/U-box"/>
    <property type="match status" value="1"/>
</dbReference>
<keyword evidence="1" id="KW-0833">Ubl conjugation pathway</keyword>
<keyword evidence="1" id="KW-0862">Zinc</keyword>
<sequence>MCYEAYMFKVEQHIVGLCLEYLRIASLLRQQLYNSYPLPVIRTHQEECQKLEEYLGLHQLYSVVNSVVISRMCGSSSSLRASHALLKEGLDAWCPALISFAVQHCEASSVLLRRQLFSPPALLKLPKIYEFLFKFNYHRPCERCDEPVPHPLLCLICGAVVCDTDRNNKGKYHYVQHSYHCGGSHGLFLAINQTITVVVRGPRVMKWDSLYLDIILQ</sequence>
<organism evidence="3 4">
    <name type="scientific">Hyalella azteca</name>
    <name type="common">Amphipod</name>
    <dbReference type="NCBI Taxonomy" id="294128"/>
    <lineage>
        <taxon>Eukaryota</taxon>
        <taxon>Metazoa</taxon>
        <taxon>Ecdysozoa</taxon>
        <taxon>Arthropoda</taxon>
        <taxon>Crustacea</taxon>
        <taxon>Multicrustacea</taxon>
        <taxon>Malacostraca</taxon>
        <taxon>Eumalacostraca</taxon>
        <taxon>Peracarida</taxon>
        <taxon>Amphipoda</taxon>
        <taxon>Senticaudata</taxon>
        <taxon>Talitrida</taxon>
        <taxon>Talitroidea</taxon>
        <taxon>Hyalellidae</taxon>
        <taxon>Hyalella</taxon>
    </lineage>
</organism>
<dbReference type="GO" id="GO:0008270">
    <property type="term" value="F:zinc ion binding"/>
    <property type="evidence" value="ECO:0007669"/>
    <property type="project" value="UniProtKB-UniRule"/>
</dbReference>
<dbReference type="Proteomes" id="UP000694843">
    <property type="component" value="Unplaced"/>
</dbReference>
<keyword evidence="1" id="KW-0863">Zinc-finger</keyword>
<dbReference type="GO" id="GO:0061630">
    <property type="term" value="F:ubiquitin protein ligase activity"/>
    <property type="evidence" value="ECO:0007669"/>
    <property type="project" value="UniProtKB-UniRule"/>
</dbReference>
<dbReference type="Gene3D" id="3.30.40.10">
    <property type="entry name" value="Zinc/RING finger domain, C3HC4 (zinc finger)"/>
    <property type="match status" value="1"/>
</dbReference>
<feature type="domain" description="E3 ubiquitin-protein ligase UBR-like C-terminal" evidence="2">
    <location>
        <begin position="10"/>
        <end position="213"/>
    </location>
</feature>
<dbReference type="PANTHER" id="PTHR21497">
    <property type="entry name" value="UBIQUITIN LIGASE E3 ALPHA-RELATED"/>
    <property type="match status" value="1"/>
</dbReference>